<sequence length="99" mass="11131">MFFDPTSAILVLTPLLVPVAQSLGIDLIHLGLIMTMNIAIGMFTPPFGLNLFVSQGVFKKPIHDIVKSLSPFWIWYAISLLIVTYLPQIYLWIPEMVAK</sequence>
<dbReference type="InterPro" id="IPR004681">
    <property type="entry name" value="TRAP_DctM"/>
</dbReference>
<comment type="subcellular location">
    <subcellularLocation>
        <location evidence="1">Cell inner membrane</location>
        <topology evidence="1">Multi-pass membrane protein</topology>
    </subcellularLocation>
</comment>
<keyword evidence="10" id="KW-1185">Reference proteome</keyword>
<protein>
    <submittedName>
        <fullName evidence="9">TRAP transporter large permease subunit</fullName>
    </submittedName>
</protein>
<dbReference type="Proteomes" id="UP001139179">
    <property type="component" value="Unassembled WGS sequence"/>
</dbReference>
<name>A0A9X2IPY3_9BACI</name>
<evidence type="ECO:0000256" key="2">
    <source>
        <dbReference type="ARBA" id="ARBA00022475"/>
    </source>
</evidence>
<gene>
    <name evidence="9" type="ORF">M3202_14740</name>
</gene>
<dbReference type="GO" id="GO:0022857">
    <property type="term" value="F:transmembrane transporter activity"/>
    <property type="evidence" value="ECO:0007669"/>
    <property type="project" value="TreeGrafter"/>
</dbReference>
<dbReference type="EMBL" id="JAMBOL010000014">
    <property type="protein sequence ID" value="MCM3715326.1"/>
    <property type="molecule type" value="Genomic_DNA"/>
</dbReference>
<evidence type="ECO:0000256" key="7">
    <source>
        <dbReference type="SAM" id="Phobius"/>
    </source>
</evidence>
<evidence type="ECO:0000313" key="10">
    <source>
        <dbReference type="Proteomes" id="UP001139179"/>
    </source>
</evidence>
<keyword evidence="2" id="KW-1003">Cell membrane</keyword>
<evidence type="ECO:0000256" key="5">
    <source>
        <dbReference type="ARBA" id="ARBA00022989"/>
    </source>
</evidence>
<feature type="transmembrane region" description="Helical" evidence="7">
    <location>
        <begin position="73"/>
        <end position="93"/>
    </location>
</feature>
<dbReference type="AlphaFoldDB" id="A0A9X2IPY3"/>
<keyword evidence="6 7" id="KW-0472">Membrane</keyword>
<keyword evidence="3" id="KW-0997">Cell inner membrane</keyword>
<reference evidence="9" key="1">
    <citation type="submission" date="2022-05" db="EMBL/GenBank/DDBJ databases">
        <title>Comparative Genomics of Spacecraft Associated Microbes.</title>
        <authorList>
            <person name="Tran M.T."/>
            <person name="Wright A."/>
            <person name="Seuylemezian A."/>
            <person name="Eisen J."/>
            <person name="Coil D."/>
        </authorList>
    </citation>
    <scope>NUCLEOTIDE SEQUENCE</scope>
    <source>
        <strain evidence="9">214.1.1</strain>
    </source>
</reference>
<feature type="transmembrane region" description="Helical" evidence="7">
    <location>
        <begin position="32"/>
        <end position="53"/>
    </location>
</feature>
<organism evidence="9 10">
    <name type="scientific">Halalkalibacter oceani</name>
    <dbReference type="NCBI Taxonomy" id="1653776"/>
    <lineage>
        <taxon>Bacteria</taxon>
        <taxon>Bacillati</taxon>
        <taxon>Bacillota</taxon>
        <taxon>Bacilli</taxon>
        <taxon>Bacillales</taxon>
        <taxon>Bacillaceae</taxon>
        <taxon>Halalkalibacter</taxon>
    </lineage>
</organism>
<feature type="domain" description="TRAP C4-dicarboxylate transport system permease DctM subunit" evidence="8">
    <location>
        <begin position="1"/>
        <end position="89"/>
    </location>
</feature>
<keyword evidence="5 7" id="KW-1133">Transmembrane helix</keyword>
<evidence type="ECO:0000256" key="3">
    <source>
        <dbReference type="ARBA" id="ARBA00022519"/>
    </source>
</evidence>
<evidence type="ECO:0000259" key="8">
    <source>
        <dbReference type="Pfam" id="PF06808"/>
    </source>
</evidence>
<accession>A0A9X2IPY3</accession>
<keyword evidence="4 7" id="KW-0812">Transmembrane</keyword>
<dbReference type="Pfam" id="PF06808">
    <property type="entry name" value="DctM"/>
    <property type="match status" value="1"/>
</dbReference>
<dbReference type="PANTHER" id="PTHR33362">
    <property type="entry name" value="SIALIC ACID TRAP TRANSPORTER PERMEASE PROTEIN SIAT-RELATED"/>
    <property type="match status" value="1"/>
</dbReference>
<evidence type="ECO:0000313" key="9">
    <source>
        <dbReference type="EMBL" id="MCM3715326.1"/>
    </source>
</evidence>
<proteinExistence type="predicted"/>
<evidence type="ECO:0000256" key="4">
    <source>
        <dbReference type="ARBA" id="ARBA00022692"/>
    </source>
</evidence>
<evidence type="ECO:0000256" key="6">
    <source>
        <dbReference type="ARBA" id="ARBA00023136"/>
    </source>
</evidence>
<evidence type="ECO:0000256" key="1">
    <source>
        <dbReference type="ARBA" id="ARBA00004429"/>
    </source>
</evidence>
<dbReference type="GO" id="GO:0005886">
    <property type="term" value="C:plasma membrane"/>
    <property type="evidence" value="ECO:0007669"/>
    <property type="project" value="UniProtKB-SubCell"/>
</dbReference>
<comment type="caution">
    <text evidence="9">The sequence shown here is derived from an EMBL/GenBank/DDBJ whole genome shotgun (WGS) entry which is preliminary data.</text>
</comment>
<dbReference type="InterPro" id="IPR010656">
    <property type="entry name" value="DctM"/>
</dbReference>